<proteinExistence type="predicted"/>
<evidence type="ECO:0008006" key="3">
    <source>
        <dbReference type="Google" id="ProtNLM"/>
    </source>
</evidence>
<comment type="caution">
    <text evidence="1">The sequence shown here is derived from an EMBL/GenBank/DDBJ whole genome shotgun (WGS) entry which is preliminary data.</text>
</comment>
<accession>A0ABT9PX52</accession>
<organism evidence="1 2">
    <name type="scientific">Neorhizobium huautlense</name>
    <dbReference type="NCBI Taxonomy" id="67774"/>
    <lineage>
        <taxon>Bacteria</taxon>
        <taxon>Pseudomonadati</taxon>
        <taxon>Pseudomonadota</taxon>
        <taxon>Alphaproteobacteria</taxon>
        <taxon>Hyphomicrobiales</taxon>
        <taxon>Rhizobiaceae</taxon>
        <taxon>Rhizobium/Agrobacterium group</taxon>
        <taxon>Neorhizobium</taxon>
    </lineage>
</organism>
<protein>
    <recommendedName>
        <fullName evidence="3">GNAT family N-acetyltransferase</fullName>
    </recommendedName>
</protein>
<name>A0ABT9PX52_9HYPH</name>
<evidence type="ECO:0000313" key="1">
    <source>
        <dbReference type="EMBL" id="MDP9838329.1"/>
    </source>
</evidence>
<dbReference type="RefSeq" id="WP_306836106.1">
    <property type="nucleotide sequence ID" value="NZ_JAUSRF010000009.1"/>
</dbReference>
<reference evidence="1 2" key="1">
    <citation type="submission" date="2023-07" db="EMBL/GenBank/DDBJ databases">
        <title>Sorghum-associated microbial communities from plants grown in Nebraska, USA.</title>
        <authorList>
            <person name="Schachtman D."/>
        </authorList>
    </citation>
    <scope>NUCLEOTIDE SEQUENCE [LARGE SCALE GENOMIC DNA]</scope>
    <source>
        <strain evidence="1 2">DS1307</strain>
    </source>
</reference>
<gene>
    <name evidence="1" type="ORF">J2T09_003096</name>
</gene>
<keyword evidence="2" id="KW-1185">Reference proteome</keyword>
<evidence type="ECO:0000313" key="2">
    <source>
        <dbReference type="Proteomes" id="UP001241472"/>
    </source>
</evidence>
<sequence length="369" mass="39908">MGQIRPLTAADITSVAGLFQYAFKRKETAAPAALVDCLRAVYIDHPLAHESLPPLVYEGRTGISGFVGRHRLPMRIGDRPVNGALIGTIMSDSRAGEAMIGPKLLKAALAGNQDFSFTDTASDISLALGQRLGCTGLPNHSLSFIRIIRPAQWLAGEASRRFRPLGLLRPFAAITDEMLRARMKPNRPRWLAYARKKPGKAAIIRDIDAGTFAELMTELSTRFTLRPRWSSTELAILAGQALHKQDFGPGFMASVSDHRGQPVGCFLYHLSKGSSARVLQMMAAPGSEGAVIDALIGHAADNGATAVTGRTKPYLMEAMLGRRIGFTNSVSSMINTRDPDILAAITRGDVMLNGLVGEQWSPMIGNRFD</sequence>
<dbReference type="EMBL" id="JAUSRF010000009">
    <property type="protein sequence ID" value="MDP9838329.1"/>
    <property type="molecule type" value="Genomic_DNA"/>
</dbReference>
<dbReference type="Proteomes" id="UP001241472">
    <property type="component" value="Unassembled WGS sequence"/>
</dbReference>